<keyword evidence="2" id="KW-1185">Reference proteome</keyword>
<evidence type="ECO:0000313" key="2">
    <source>
        <dbReference type="Proteomes" id="UP001300261"/>
    </source>
</evidence>
<organism evidence="1 2">
    <name type="scientific">Roseibium salinum</name>
    <dbReference type="NCBI Taxonomy" id="1604349"/>
    <lineage>
        <taxon>Bacteria</taxon>
        <taxon>Pseudomonadati</taxon>
        <taxon>Pseudomonadota</taxon>
        <taxon>Alphaproteobacteria</taxon>
        <taxon>Hyphomicrobiales</taxon>
        <taxon>Stappiaceae</taxon>
        <taxon>Roseibium</taxon>
    </lineage>
</organism>
<proteinExistence type="predicted"/>
<name>A0ABT3QWZ3_9HYPH</name>
<dbReference type="EMBL" id="JAPEVI010000002">
    <property type="protein sequence ID" value="MCX2721452.1"/>
    <property type="molecule type" value="Genomic_DNA"/>
</dbReference>
<gene>
    <name evidence="1" type="ORF">ON753_03390</name>
</gene>
<protein>
    <submittedName>
        <fullName evidence="1">Uncharacterized protein</fullName>
    </submittedName>
</protein>
<comment type="caution">
    <text evidence="1">The sequence shown here is derived from an EMBL/GenBank/DDBJ whole genome shotgun (WGS) entry which is preliminary data.</text>
</comment>
<sequence length="210" mass="23567">MAHAGDFKPYYVWSFSKPSPAKYRAKIGARLPVLGRPAFGSDLNLPSALPDHPMNPPRTYIPSGTFWSSVEFSGEEKLLGLDTTGVTMRYDPAHEFSSMDMSARKVIRLTEALKLSVRDAYTFHSRSLASGRFDAQEVGWNTTKSLELSTTRTRTRFAAAMNTSKHADNWRARFSVEQPLGKAIRLSAAVTGLETQDPTSRFQARFSRRW</sequence>
<dbReference type="RefSeq" id="WP_265961150.1">
    <property type="nucleotide sequence ID" value="NZ_JAPEVI010000002.1"/>
</dbReference>
<accession>A0ABT3QWZ3</accession>
<evidence type="ECO:0000313" key="1">
    <source>
        <dbReference type="EMBL" id="MCX2721452.1"/>
    </source>
</evidence>
<dbReference type="Proteomes" id="UP001300261">
    <property type="component" value="Unassembled WGS sequence"/>
</dbReference>
<reference evidence="1 2" key="1">
    <citation type="journal article" date="2016" name="Int. J. Syst. Evol. Microbiol.">
        <title>Labrenzia salina sp. nov., isolated from the rhizosphere of the halophyte Arthrocnemum macrostachyum.</title>
        <authorList>
            <person name="Camacho M."/>
            <person name="Redondo-Gomez S."/>
            <person name="Rodriguez-Llorente I."/>
            <person name="Rohde M."/>
            <person name="Sproer C."/>
            <person name="Schumann P."/>
            <person name="Klenk H.P."/>
            <person name="Montero-Calasanz M.D.C."/>
        </authorList>
    </citation>
    <scope>NUCLEOTIDE SEQUENCE [LARGE SCALE GENOMIC DNA]</scope>
    <source>
        <strain evidence="1 2">DSM 29163</strain>
    </source>
</reference>